<dbReference type="GO" id="GO:0032259">
    <property type="term" value="P:methylation"/>
    <property type="evidence" value="ECO:0007669"/>
    <property type="project" value="UniProtKB-KW"/>
</dbReference>
<organism evidence="5 6">
    <name type="scientific">Streptomyces osmaniensis</name>
    <dbReference type="NCBI Taxonomy" id="593134"/>
    <lineage>
        <taxon>Bacteria</taxon>
        <taxon>Bacillati</taxon>
        <taxon>Actinomycetota</taxon>
        <taxon>Actinomycetes</taxon>
        <taxon>Kitasatosporales</taxon>
        <taxon>Streptomycetaceae</taxon>
        <taxon>Streptomyces</taxon>
    </lineage>
</organism>
<dbReference type="Gene3D" id="3.40.50.150">
    <property type="entry name" value="Vaccinia Virus protein VP39"/>
    <property type="match status" value="1"/>
</dbReference>
<dbReference type="SUPFAM" id="SSF53335">
    <property type="entry name" value="S-adenosyl-L-methionine-dependent methyltransferases"/>
    <property type="match status" value="1"/>
</dbReference>
<dbReference type="EMBL" id="BAABCE010000001">
    <property type="protein sequence ID" value="GAA3528488.1"/>
    <property type="molecule type" value="Genomic_DNA"/>
</dbReference>
<feature type="domain" description="Methyltransferase" evidence="4">
    <location>
        <begin position="50"/>
        <end position="140"/>
    </location>
</feature>
<dbReference type="PANTHER" id="PTHR43464:SF19">
    <property type="entry name" value="UBIQUINONE BIOSYNTHESIS O-METHYLTRANSFERASE, MITOCHONDRIAL"/>
    <property type="match status" value="1"/>
</dbReference>
<keyword evidence="1 5" id="KW-0489">Methyltransferase</keyword>
<accession>A0ABP6V8U3</accession>
<reference evidence="6" key="1">
    <citation type="journal article" date="2019" name="Int. J. Syst. Evol. Microbiol.">
        <title>The Global Catalogue of Microorganisms (GCM) 10K type strain sequencing project: providing services to taxonomists for standard genome sequencing and annotation.</title>
        <authorList>
            <consortium name="The Broad Institute Genomics Platform"/>
            <consortium name="The Broad Institute Genome Sequencing Center for Infectious Disease"/>
            <person name="Wu L."/>
            <person name="Ma J."/>
        </authorList>
    </citation>
    <scope>NUCLEOTIDE SEQUENCE [LARGE SCALE GENOMIC DNA]</scope>
    <source>
        <strain evidence="6">JCM 17656</strain>
    </source>
</reference>
<evidence type="ECO:0000256" key="1">
    <source>
        <dbReference type="ARBA" id="ARBA00022603"/>
    </source>
</evidence>
<gene>
    <name evidence="5" type="ORF">GCM10022295_08050</name>
</gene>
<dbReference type="RefSeq" id="WP_346180251.1">
    <property type="nucleotide sequence ID" value="NZ_BAABCE010000001.1"/>
</dbReference>
<dbReference type="PANTHER" id="PTHR43464">
    <property type="entry name" value="METHYLTRANSFERASE"/>
    <property type="match status" value="1"/>
</dbReference>
<dbReference type="Pfam" id="PF13649">
    <property type="entry name" value="Methyltransf_25"/>
    <property type="match status" value="1"/>
</dbReference>
<dbReference type="GO" id="GO:0008168">
    <property type="term" value="F:methyltransferase activity"/>
    <property type="evidence" value="ECO:0007669"/>
    <property type="project" value="UniProtKB-KW"/>
</dbReference>
<evidence type="ECO:0000256" key="3">
    <source>
        <dbReference type="ARBA" id="ARBA00022691"/>
    </source>
</evidence>
<evidence type="ECO:0000313" key="5">
    <source>
        <dbReference type="EMBL" id="GAA3528488.1"/>
    </source>
</evidence>
<dbReference type="CDD" id="cd02440">
    <property type="entry name" value="AdoMet_MTases"/>
    <property type="match status" value="1"/>
</dbReference>
<evidence type="ECO:0000259" key="4">
    <source>
        <dbReference type="Pfam" id="PF13649"/>
    </source>
</evidence>
<evidence type="ECO:0000313" key="6">
    <source>
        <dbReference type="Proteomes" id="UP001500707"/>
    </source>
</evidence>
<name>A0ABP6V8U3_9ACTN</name>
<keyword evidence="2" id="KW-0808">Transferase</keyword>
<dbReference type="Proteomes" id="UP001500707">
    <property type="component" value="Unassembled WGS sequence"/>
</dbReference>
<evidence type="ECO:0000256" key="2">
    <source>
        <dbReference type="ARBA" id="ARBA00022679"/>
    </source>
</evidence>
<dbReference type="InterPro" id="IPR029063">
    <property type="entry name" value="SAM-dependent_MTases_sf"/>
</dbReference>
<dbReference type="Gene3D" id="2.20.130.10">
    <property type="entry name" value="CAC2371-like domains"/>
    <property type="match status" value="1"/>
</dbReference>
<keyword evidence="6" id="KW-1185">Reference proteome</keyword>
<proteinExistence type="predicted"/>
<protein>
    <submittedName>
        <fullName evidence="5">Class I SAM-dependent methyltransferase</fullName>
    </submittedName>
</protein>
<comment type="caution">
    <text evidence="5">The sequence shown here is derived from an EMBL/GenBank/DDBJ whole genome shotgun (WGS) entry which is preliminary data.</text>
</comment>
<dbReference type="InterPro" id="IPR041698">
    <property type="entry name" value="Methyltransf_25"/>
</dbReference>
<sequence>MSEAAGPTAIYDAGDIYDAIYNGRGKDYRAESAVVAKHIRSRFPAAASLLDVGCGTGGHLTHFAEEFGDVRGIDLADGMLDVARRNHPGIPVERGDMRTFRLGRRFDAVACLFAAVGNLTGEDELRSTLRSFAHHLAPGGVAVLEPWWFPENFTPDHVGGSVVTHGGMTVARVSHTVLHDTGDASRMDVHYLVAKPGQEVRHFDDTHVMALYGRAQYEAAFAEAGFTVEYVTGEYPGNGLFVGVKPVNQEGE</sequence>
<keyword evidence="3" id="KW-0949">S-adenosyl-L-methionine</keyword>